<protein>
    <submittedName>
        <fullName evidence="1">Uncharacterized protein</fullName>
    </submittedName>
</protein>
<dbReference type="EMBL" id="FQZV01000003">
    <property type="protein sequence ID" value="SHI57050.1"/>
    <property type="molecule type" value="Genomic_DNA"/>
</dbReference>
<reference evidence="2" key="1">
    <citation type="submission" date="2016-11" db="EMBL/GenBank/DDBJ databases">
        <authorList>
            <person name="Varghese N."/>
            <person name="Submissions S."/>
        </authorList>
    </citation>
    <scope>NUCLEOTIDE SEQUENCE [LARGE SCALE GENOMIC DNA]</scope>
    <source>
        <strain evidence="2">DSM 17957</strain>
    </source>
</reference>
<name>A0A1M6C7N9_9FIRM</name>
<evidence type="ECO:0000313" key="2">
    <source>
        <dbReference type="Proteomes" id="UP000184536"/>
    </source>
</evidence>
<organism evidence="1 2">
    <name type="scientific">Geosporobacter subterraneus DSM 17957</name>
    <dbReference type="NCBI Taxonomy" id="1121919"/>
    <lineage>
        <taxon>Bacteria</taxon>
        <taxon>Bacillati</taxon>
        <taxon>Bacillota</taxon>
        <taxon>Clostridia</taxon>
        <taxon>Peptostreptococcales</taxon>
        <taxon>Thermotaleaceae</taxon>
        <taxon>Geosporobacter</taxon>
    </lineage>
</organism>
<dbReference type="OrthoDB" id="1738242at2"/>
<proteinExistence type="predicted"/>
<dbReference type="RefSeq" id="WP_110939500.1">
    <property type="nucleotide sequence ID" value="NZ_FQZV01000003.1"/>
</dbReference>
<dbReference type="Proteomes" id="UP000184536">
    <property type="component" value="Unassembled WGS sequence"/>
</dbReference>
<accession>A0A1M6C7N9</accession>
<dbReference type="AlphaFoldDB" id="A0A1M6C7N9"/>
<dbReference type="STRING" id="1121919.SAMN02745975_00190"/>
<sequence>MIQIDDAGSGSLIGGTCIGVMRTETGEFYYDIIPISLYQPDCFEKKIYLDEVVRIIEKSFEVLGVSKDENIEVCRGYMFDKLRPWLKKNQYQYVNTSIKEPLQSKIEYTFSQYVVGLGLPEQYITYTKYPFHFHRLLRWVYADYKNRKQLCKRGWKSWEKYGNLSIEKKNGYLKHSWYKCLKCGEAINSESPVQILKYVSNRPNTIYMHMDCE</sequence>
<keyword evidence="2" id="KW-1185">Reference proteome</keyword>
<gene>
    <name evidence="1" type="ORF">SAMN02745975_00190</name>
</gene>
<evidence type="ECO:0000313" key="1">
    <source>
        <dbReference type="EMBL" id="SHI57050.1"/>
    </source>
</evidence>